<dbReference type="EMBL" id="JBHFFA010000003">
    <property type="protein sequence ID" value="KAL2635546.1"/>
    <property type="molecule type" value="Genomic_DNA"/>
</dbReference>
<dbReference type="InterPro" id="IPR013940">
    <property type="entry name" value="Spo22/ZIP4/TEX11"/>
</dbReference>
<dbReference type="SUPFAM" id="SSF48452">
    <property type="entry name" value="TPR-like"/>
    <property type="match status" value="1"/>
</dbReference>
<keyword evidence="4" id="KW-1185">Reference proteome</keyword>
<evidence type="ECO:0000313" key="4">
    <source>
        <dbReference type="Proteomes" id="UP001605036"/>
    </source>
</evidence>
<proteinExistence type="predicted"/>
<dbReference type="InterPro" id="IPR011990">
    <property type="entry name" value="TPR-like_helical_dom_sf"/>
</dbReference>
<dbReference type="GO" id="GO:0051321">
    <property type="term" value="P:meiotic cell cycle"/>
    <property type="evidence" value="ECO:0007669"/>
    <property type="project" value="UniProtKB-KW"/>
</dbReference>
<evidence type="ECO:0000256" key="2">
    <source>
        <dbReference type="ARBA" id="ARBA00031845"/>
    </source>
</evidence>
<name>A0ABD1YXQ0_9MARC</name>
<evidence type="ECO:0000313" key="3">
    <source>
        <dbReference type="EMBL" id="KAL2635546.1"/>
    </source>
</evidence>
<dbReference type="Proteomes" id="UP001605036">
    <property type="component" value="Unassembled WGS sequence"/>
</dbReference>
<comment type="caution">
    <text evidence="3">The sequence shown here is derived from an EMBL/GenBank/DDBJ whole genome shotgun (WGS) entry which is preliminary data.</text>
</comment>
<accession>A0ABD1YXQ0</accession>
<gene>
    <name evidence="3" type="ORF">R1flu_007025</name>
</gene>
<dbReference type="PANTHER" id="PTHR40375">
    <property type="entry name" value="SPORULATION-SPECIFIC PROTEIN 22"/>
    <property type="match status" value="1"/>
</dbReference>
<organism evidence="3 4">
    <name type="scientific">Riccia fluitans</name>
    <dbReference type="NCBI Taxonomy" id="41844"/>
    <lineage>
        <taxon>Eukaryota</taxon>
        <taxon>Viridiplantae</taxon>
        <taxon>Streptophyta</taxon>
        <taxon>Embryophyta</taxon>
        <taxon>Marchantiophyta</taxon>
        <taxon>Marchantiopsida</taxon>
        <taxon>Marchantiidae</taxon>
        <taxon>Marchantiales</taxon>
        <taxon>Ricciaceae</taxon>
        <taxon>Riccia</taxon>
    </lineage>
</organism>
<dbReference type="AlphaFoldDB" id="A0ABD1YXQ0"/>
<evidence type="ECO:0000256" key="1">
    <source>
        <dbReference type="ARBA" id="ARBA00023254"/>
    </source>
</evidence>
<dbReference type="InterPro" id="IPR039057">
    <property type="entry name" value="Spo22/ZIP4"/>
</dbReference>
<protein>
    <recommendedName>
        <fullName evidence="2">Protein ZIP4 homolog</fullName>
    </recommendedName>
</protein>
<sequence length="906" mass="101998">MSTALVSILNKMIGEIEQKSAVTSDLLNRVKKILEQFPTKPSYHEKLQAWKLSFRIWNTCVDLANNSNKEEKKEEQEEFERGDNAALRQVASDLLYAAGTIEGVESCLLKMATFYYKTGVVWHKAKNFGQASVCFDKATEIISKGSQDKEEQQLLFELLLARSQTAWQLNHRPIVSSLLARARNLLVTFRDKIQQLAEHYLHYGKELLGEDDKECQGEAIKYLEHAFEICSESKGPLEEEEKNSLNALKLQILRYLAAGHSEGKNYLHVLKCVAVLKLGPSHPSNHYLGVRALAGLGRYEEAEVELFSLIRENTASVEACLSALELVLQDSSRMEGCKRAFFALQSFHASNKVIPLRMLEYLLKNASVSDMKRVELALEIAVNSNIVSLITDKSPTGLPPLINADGPGHKEQDCIHAILWNSGTEHFTAKCFEASLKLFEASMLYIPGDGENNPQRAKALRVLTLCHLALSQYDRAAEFAIEAQKIEPNIASTFLKFKIFLQTNKEDEALGEVKSMLNCPDFEPDFLTFASHEAMTHNAPRVSIYALSKLLSLQLEKKNTGTKEAVLYRNIIHVALQNSQSQEALDYMKQAQVHLAEAGFESCFGSGSVAQQEVKWFASTAWNQGLQAFKMQDWDFSFKMLSSASEFISFLEETQENLLWLQKCLLLAISCLLVVDTGVDCVRQATKMLEKCRKVHRDLSMRMESADAVDQTLEAQLALLSFEVKGRAKDHKAQLEILYHCGTLSEFKADYYLRMANSASKKEEPCLDVATTAIRLALKFMLSSSSPDYKLIAVALRTQIKLLDQQKKDGPEVLAVYRQSKDIVGSLSGGEYPEDEAQWLTASSWNRAGLCLKFQRYTEAEAWMEVAVDLVKYAPQLDQRKTAMLDGLNYVRQKILNKKYTPSNDV</sequence>
<reference evidence="3 4" key="1">
    <citation type="submission" date="2024-09" db="EMBL/GenBank/DDBJ databases">
        <title>Chromosome-scale assembly of Riccia fluitans.</title>
        <authorList>
            <person name="Paukszto L."/>
            <person name="Sawicki J."/>
            <person name="Karawczyk K."/>
            <person name="Piernik-Szablinska J."/>
            <person name="Szczecinska M."/>
            <person name="Mazdziarz M."/>
        </authorList>
    </citation>
    <scope>NUCLEOTIDE SEQUENCE [LARGE SCALE GENOMIC DNA]</scope>
    <source>
        <strain evidence="3">Rf_01</strain>
        <tissue evidence="3">Aerial parts of the thallus</tissue>
    </source>
</reference>
<dbReference type="InterPro" id="IPR019734">
    <property type="entry name" value="TPR_rpt"/>
</dbReference>
<dbReference type="PANTHER" id="PTHR40375:SF2">
    <property type="entry name" value="SPORULATION-SPECIFIC PROTEIN 22"/>
    <property type="match status" value="1"/>
</dbReference>
<dbReference type="Gene3D" id="1.25.40.10">
    <property type="entry name" value="Tetratricopeptide repeat domain"/>
    <property type="match status" value="2"/>
</dbReference>
<dbReference type="SMART" id="SM00028">
    <property type="entry name" value="TPR"/>
    <property type="match status" value="3"/>
</dbReference>
<keyword evidence="1" id="KW-0469">Meiosis</keyword>
<dbReference type="Pfam" id="PF08631">
    <property type="entry name" value="SPO22"/>
    <property type="match status" value="1"/>
</dbReference>